<evidence type="ECO:0000256" key="5">
    <source>
        <dbReference type="ARBA" id="ARBA00022617"/>
    </source>
</evidence>
<dbReference type="RefSeq" id="WP_166410306.1">
    <property type="nucleotide sequence ID" value="NZ_CP049869.1"/>
</dbReference>
<dbReference type="KEGG" id="spii:G7077_02255"/>
<accession>A0A6G7YME6</accession>
<evidence type="ECO:0000256" key="3">
    <source>
        <dbReference type="ARBA" id="ARBA00022448"/>
    </source>
</evidence>
<dbReference type="GO" id="GO:0030077">
    <property type="term" value="C:plasma membrane light-harvesting complex"/>
    <property type="evidence" value="ECO:0007669"/>
    <property type="project" value="InterPro"/>
</dbReference>
<evidence type="ECO:0000256" key="7">
    <source>
        <dbReference type="ARBA" id="ARBA00022982"/>
    </source>
</evidence>
<dbReference type="NCBIfam" id="NF033196">
    <property type="entry name" value="c_type_nonphoto"/>
    <property type="match status" value="1"/>
</dbReference>
<evidence type="ECO:0000256" key="2">
    <source>
        <dbReference type="ARBA" id="ARBA00015978"/>
    </source>
</evidence>
<keyword evidence="9" id="KW-0732">Signal</keyword>
<keyword evidence="7" id="KW-0249">Electron transport</keyword>
<dbReference type="SUPFAM" id="SSF48695">
    <property type="entry name" value="Multiheme cytochromes"/>
    <property type="match status" value="1"/>
</dbReference>
<feature type="chain" id="PRO_5026038314" description="Photosynthetic reaction center cytochrome c subunit" evidence="9">
    <location>
        <begin position="23"/>
        <end position="144"/>
    </location>
</feature>
<organism evidence="10 11">
    <name type="scientific">Sphingomonas piscis</name>
    <dbReference type="NCBI Taxonomy" id="2714943"/>
    <lineage>
        <taxon>Bacteria</taxon>
        <taxon>Pseudomonadati</taxon>
        <taxon>Pseudomonadota</taxon>
        <taxon>Alphaproteobacteria</taxon>
        <taxon>Sphingomonadales</taxon>
        <taxon>Sphingomonadaceae</taxon>
        <taxon>Sphingomonas</taxon>
    </lineage>
</organism>
<keyword evidence="11" id="KW-1185">Reference proteome</keyword>
<dbReference type="InterPro" id="IPR036280">
    <property type="entry name" value="Multihaem_cyt_sf"/>
</dbReference>
<keyword evidence="6" id="KW-0479">Metal-binding</keyword>
<keyword evidence="4" id="KW-0602">Photosynthesis</keyword>
<dbReference type="Gene3D" id="1.10.468.10">
    <property type="entry name" value="Photosynthetic Reaction Center, subunit C, domain 2"/>
    <property type="match status" value="1"/>
</dbReference>
<evidence type="ECO:0000256" key="8">
    <source>
        <dbReference type="ARBA" id="ARBA00023004"/>
    </source>
</evidence>
<dbReference type="AlphaFoldDB" id="A0A6G7YME6"/>
<keyword evidence="5" id="KW-0349">Heme</keyword>
<dbReference type="GO" id="GO:0019684">
    <property type="term" value="P:photosynthesis, light reaction"/>
    <property type="evidence" value="ECO:0007669"/>
    <property type="project" value="InterPro"/>
</dbReference>
<dbReference type="GO" id="GO:0009055">
    <property type="term" value="F:electron transfer activity"/>
    <property type="evidence" value="ECO:0007669"/>
    <property type="project" value="InterPro"/>
</dbReference>
<evidence type="ECO:0000256" key="6">
    <source>
        <dbReference type="ARBA" id="ARBA00022723"/>
    </source>
</evidence>
<dbReference type="InterPro" id="IPR023119">
    <property type="entry name" value="Multihaem_cyt_PRC_cyt_su-like"/>
</dbReference>
<proteinExistence type="predicted"/>
<reference evidence="10 11" key="1">
    <citation type="submission" date="2020-03" db="EMBL/GenBank/DDBJ databases">
        <title>Sphingomonas sp. nov., isolated from fish.</title>
        <authorList>
            <person name="Hyun D.-W."/>
            <person name="Bae J.-W."/>
        </authorList>
    </citation>
    <scope>NUCLEOTIDE SEQUENCE [LARGE SCALE GENOMIC DNA]</scope>
    <source>
        <strain evidence="10 11">HDW15B</strain>
    </source>
</reference>
<protein>
    <recommendedName>
        <fullName evidence="2">Photosynthetic reaction center cytochrome c subunit</fullName>
    </recommendedName>
</protein>
<evidence type="ECO:0000256" key="1">
    <source>
        <dbReference type="ARBA" id="ARBA00003196"/>
    </source>
</evidence>
<comment type="function">
    <text evidence="1">The reaction center of purple bacteria contains a tightly bound cytochrome molecule which re-reduces the photo oxidized primary electron donor.</text>
</comment>
<evidence type="ECO:0000256" key="9">
    <source>
        <dbReference type="SAM" id="SignalP"/>
    </source>
</evidence>
<dbReference type="Pfam" id="PF02276">
    <property type="entry name" value="CytoC_RC"/>
    <property type="match status" value="1"/>
</dbReference>
<feature type="signal peptide" evidence="9">
    <location>
        <begin position="1"/>
        <end position="22"/>
    </location>
</feature>
<dbReference type="GO" id="GO:0005506">
    <property type="term" value="F:iron ion binding"/>
    <property type="evidence" value="ECO:0007669"/>
    <property type="project" value="InterPro"/>
</dbReference>
<sequence length="144" mass="15220">MNWSSLVLAASAGALAFSVAAAQPTGAPPAPKNLQVLPKDMPRPQLMEVMKTFSSALGVKCTHCHAGTPPTMDFASDAKKEKQIARAMMRMVHRINTQDLGVKDMSQMKVTCFTCHRGATKPLTAAPTAPVSSLTPATISAERG</sequence>
<gene>
    <name evidence="10" type="ORF">G7077_02255</name>
</gene>
<dbReference type="Proteomes" id="UP000503222">
    <property type="component" value="Chromosome"/>
</dbReference>
<keyword evidence="3" id="KW-0813">Transport</keyword>
<dbReference type="InterPro" id="IPR003158">
    <property type="entry name" value="Photosyn_RC_cyt_c-su"/>
</dbReference>
<evidence type="ECO:0000313" key="10">
    <source>
        <dbReference type="EMBL" id="QIK77911.1"/>
    </source>
</evidence>
<dbReference type="EMBL" id="CP049869">
    <property type="protein sequence ID" value="QIK77911.1"/>
    <property type="molecule type" value="Genomic_DNA"/>
</dbReference>
<evidence type="ECO:0000256" key="4">
    <source>
        <dbReference type="ARBA" id="ARBA00022531"/>
    </source>
</evidence>
<keyword evidence="8" id="KW-0408">Iron</keyword>
<evidence type="ECO:0000313" key="11">
    <source>
        <dbReference type="Proteomes" id="UP000503222"/>
    </source>
</evidence>
<dbReference type="GO" id="GO:0020037">
    <property type="term" value="F:heme binding"/>
    <property type="evidence" value="ECO:0007669"/>
    <property type="project" value="InterPro"/>
</dbReference>
<name>A0A6G7YME6_9SPHN</name>